<feature type="compositionally biased region" description="Basic and acidic residues" evidence="1">
    <location>
        <begin position="1"/>
        <end position="14"/>
    </location>
</feature>
<feature type="region of interest" description="Disordered" evidence="1">
    <location>
        <begin position="1"/>
        <end position="28"/>
    </location>
</feature>
<dbReference type="AlphaFoldDB" id="A0A3P6DQK5"/>
<name>A0A3P6DQK5_BRAOL</name>
<proteinExistence type="predicted"/>
<accession>A0A3P6DQK5</accession>
<evidence type="ECO:0000256" key="1">
    <source>
        <dbReference type="SAM" id="MobiDB-lite"/>
    </source>
</evidence>
<evidence type="ECO:0000313" key="2">
    <source>
        <dbReference type="EMBL" id="VDD25954.1"/>
    </source>
</evidence>
<reference evidence="2" key="1">
    <citation type="submission" date="2018-11" db="EMBL/GenBank/DDBJ databases">
        <authorList>
            <consortium name="Genoscope - CEA"/>
            <person name="William W."/>
        </authorList>
    </citation>
    <scope>NUCLEOTIDE SEQUENCE</scope>
</reference>
<evidence type="ECO:0008006" key="3">
    <source>
        <dbReference type="Google" id="ProtNLM"/>
    </source>
</evidence>
<gene>
    <name evidence="2" type="ORF">BOLC2T11253H</name>
</gene>
<sequence>MARRYSCSDKKKWTADTSSPPPPSRCAPVRILASDPTGLIAENKLTIIGRIKNPKFQRPRVVIDFLPQVWNLEGRVVGRELGLEKFQFRFET</sequence>
<organism evidence="2">
    <name type="scientific">Brassica oleracea</name>
    <name type="common">Wild cabbage</name>
    <dbReference type="NCBI Taxonomy" id="3712"/>
    <lineage>
        <taxon>Eukaryota</taxon>
        <taxon>Viridiplantae</taxon>
        <taxon>Streptophyta</taxon>
        <taxon>Embryophyta</taxon>
        <taxon>Tracheophyta</taxon>
        <taxon>Spermatophyta</taxon>
        <taxon>Magnoliopsida</taxon>
        <taxon>eudicotyledons</taxon>
        <taxon>Gunneridae</taxon>
        <taxon>Pentapetalae</taxon>
        <taxon>rosids</taxon>
        <taxon>malvids</taxon>
        <taxon>Brassicales</taxon>
        <taxon>Brassicaceae</taxon>
        <taxon>Brassiceae</taxon>
        <taxon>Brassica</taxon>
    </lineage>
</organism>
<dbReference type="EMBL" id="LR031874">
    <property type="protein sequence ID" value="VDD25954.1"/>
    <property type="molecule type" value="Genomic_DNA"/>
</dbReference>
<protein>
    <recommendedName>
        <fullName evidence="3">DUF4283 domain-containing protein</fullName>
    </recommendedName>
</protein>